<dbReference type="Proteomes" id="UP000323502">
    <property type="component" value="Unassembled WGS sequence"/>
</dbReference>
<protein>
    <submittedName>
        <fullName evidence="3">Transposase</fullName>
    </submittedName>
</protein>
<reference evidence="3 4" key="1">
    <citation type="submission" date="2016-10" db="EMBL/GenBank/DDBJ databases">
        <authorList>
            <person name="Varghese N."/>
            <person name="Submissions S."/>
        </authorList>
    </citation>
    <scope>NUCLEOTIDE SEQUENCE [LARGE SCALE GENOMIC DNA]</scope>
    <source>
        <strain evidence="3 4">S7-754</strain>
    </source>
</reference>
<organism evidence="3 4">
    <name type="scientific">Sphingomonas carotinifaciens</name>
    <dbReference type="NCBI Taxonomy" id="1166323"/>
    <lineage>
        <taxon>Bacteria</taxon>
        <taxon>Pseudomonadati</taxon>
        <taxon>Pseudomonadota</taxon>
        <taxon>Alphaproteobacteria</taxon>
        <taxon>Sphingomonadales</taxon>
        <taxon>Sphingomonadaceae</taxon>
        <taxon>Sphingomonas</taxon>
    </lineage>
</organism>
<dbReference type="InterPro" id="IPR008490">
    <property type="entry name" value="Transposase_InsH_N"/>
</dbReference>
<evidence type="ECO:0000259" key="1">
    <source>
        <dbReference type="Pfam" id="PF05598"/>
    </source>
</evidence>
<name>A0A1G7M099_9SPHN</name>
<evidence type="ECO:0000313" key="3">
    <source>
        <dbReference type="EMBL" id="SDF55195.1"/>
    </source>
</evidence>
<gene>
    <name evidence="2" type="ORF">GQR91_00590</name>
    <name evidence="3" type="ORF">SAMN05216557_10431</name>
</gene>
<evidence type="ECO:0000313" key="5">
    <source>
        <dbReference type="Proteomes" id="UP000436801"/>
    </source>
</evidence>
<feature type="domain" description="Transposase InsH N-terminal" evidence="1">
    <location>
        <begin position="3"/>
        <end position="56"/>
    </location>
</feature>
<evidence type="ECO:0000313" key="2">
    <source>
        <dbReference type="EMBL" id="MWC42161.1"/>
    </source>
</evidence>
<proteinExistence type="predicted"/>
<reference evidence="2 5" key="2">
    <citation type="submission" date="2019-12" db="EMBL/GenBank/DDBJ databases">
        <authorList>
            <person name="Zheng J."/>
        </authorList>
    </citation>
    <scope>NUCLEOTIDE SEQUENCE [LARGE SCALE GENOMIC DNA]</scope>
    <source>
        <strain evidence="2 5">DSM 27347</strain>
    </source>
</reference>
<sequence>MTDNPVRSIDAFVNDPDICGFGFMRSWPRAMGQPGYDPADMLKLYHYSYFNEARSSGAWQRTQPAISS</sequence>
<dbReference type="EMBL" id="FNBI01000004">
    <property type="protein sequence ID" value="SDF55195.1"/>
    <property type="molecule type" value="Genomic_DNA"/>
</dbReference>
<evidence type="ECO:0000313" key="4">
    <source>
        <dbReference type="Proteomes" id="UP000323502"/>
    </source>
</evidence>
<dbReference type="EMBL" id="WSUT01000001">
    <property type="protein sequence ID" value="MWC42161.1"/>
    <property type="molecule type" value="Genomic_DNA"/>
</dbReference>
<dbReference type="Proteomes" id="UP000436801">
    <property type="component" value="Unassembled WGS sequence"/>
</dbReference>
<dbReference type="Pfam" id="PF05598">
    <property type="entry name" value="DUF772"/>
    <property type="match status" value="1"/>
</dbReference>
<dbReference type="AlphaFoldDB" id="A0A1G7M099"/>
<dbReference type="OrthoDB" id="9774608at2"/>
<dbReference type="RefSeq" id="WP_149682421.1">
    <property type="nucleotide sequence ID" value="NZ_FNBI01000004.1"/>
</dbReference>
<keyword evidence="4" id="KW-1185">Reference proteome</keyword>
<accession>A0A1G7M099</accession>